<dbReference type="Pfam" id="PF09314">
    <property type="entry name" value="DUF1972"/>
    <property type="match status" value="1"/>
</dbReference>
<dbReference type="STRING" id="1969733.B5V00_11790"/>
<name>A0A1X0Y121_9BACT</name>
<feature type="domain" description="DUF1972" evidence="1">
    <location>
        <begin position="10"/>
        <end position="182"/>
    </location>
</feature>
<dbReference type="OrthoDB" id="5490278at2"/>
<dbReference type="SUPFAM" id="SSF53756">
    <property type="entry name" value="UDP-Glycosyltransferase/glycogen phosphorylase"/>
    <property type="match status" value="1"/>
</dbReference>
<dbReference type="Proteomes" id="UP000193136">
    <property type="component" value="Unassembled WGS sequence"/>
</dbReference>
<protein>
    <recommendedName>
        <fullName evidence="1">DUF1972 domain-containing protein</fullName>
    </recommendedName>
</protein>
<accession>A0A1X0Y121</accession>
<comment type="caution">
    <text evidence="2">The sequence shown here is derived from an EMBL/GenBank/DDBJ whole genome shotgun (WGS) entry which is preliminary data.</text>
</comment>
<evidence type="ECO:0000313" key="3">
    <source>
        <dbReference type="Proteomes" id="UP000193136"/>
    </source>
</evidence>
<dbReference type="RefSeq" id="WP_085011017.1">
    <property type="nucleotide sequence ID" value="NZ_NAAD01000014.1"/>
</dbReference>
<keyword evidence="3" id="KW-1185">Reference proteome</keyword>
<gene>
    <name evidence="2" type="ORF">B5V00_11790</name>
</gene>
<dbReference type="EMBL" id="NAAD01000014">
    <property type="protein sequence ID" value="ORJ58788.1"/>
    <property type="molecule type" value="Genomic_DNA"/>
</dbReference>
<sequence length="379" mass="43555">MDRTGDPLRIAILGSRGIPNEYGGFEQFAEHLSVGLSKIGYDVSVYNPSFHQFKESTFKGVTIIPKWCPEKKIGSAAHIIYDYLCLKDAIRRGVDVVLELGYQSSAISLLMSPVSKTRIITNMDGMEWKRQKWGPIVQRFTRWAEKIGTYKSHALVSDNLGIQEYLKQTYGKESTMIPYGAEVFDSPDKSFLEQYELSENGYYILIARMEPENNIEMILDGYVMAMVEEPFVVVGNYSNEFGKKIYQKYNKSNVRFYGGIYDICSLNNLRYYARAYFHGHSVGGTNPSLLEAMASQSLIVAHDNVFNRSVLFDNAIYFQSARQVAEILTDQKELFVRSRLCVDGNLRNIREVYRWDLIVRQYSELIERVFYEDTNHNSG</sequence>
<proteinExistence type="predicted"/>
<dbReference type="Gene3D" id="3.40.50.2000">
    <property type="entry name" value="Glycogen Phosphorylase B"/>
    <property type="match status" value="2"/>
</dbReference>
<dbReference type="InterPro" id="IPR015393">
    <property type="entry name" value="DUF1972"/>
</dbReference>
<evidence type="ECO:0000259" key="1">
    <source>
        <dbReference type="Pfam" id="PF09314"/>
    </source>
</evidence>
<evidence type="ECO:0000313" key="2">
    <source>
        <dbReference type="EMBL" id="ORJ58788.1"/>
    </source>
</evidence>
<reference evidence="2 3" key="1">
    <citation type="submission" date="2017-03" db="EMBL/GenBank/DDBJ databases">
        <title>Genome sequence of Geothermobacter sp. EPR-M, Deep-Sea Iron Reducer.</title>
        <authorList>
            <person name="Tully B."/>
            <person name="Savalia P."/>
            <person name="Abuyen K."/>
            <person name="Baughan C."/>
            <person name="Romero E."/>
            <person name="Ronkowski C."/>
            <person name="Torres B."/>
            <person name="Tremblay J."/>
            <person name="Trujillo A."/>
            <person name="Tyler M."/>
            <person name="Perez-Rodriguez I."/>
            <person name="Amend J."/>
        </authorList>
    </citation>
    <scope>NUCLEOTIDE SEQUENCE [LARGE SCALE GENOMIC DNA]</scope>
    <source>
        <strain evidence="2 3">EPR-M</strain>
    </source>
</reference>
<organism evidence="2 3">
    <name type="scientific">Geothermobacter hydrogeniphilus</name>
    <dbReference type="NCBI Taxonomy" id="1969733"/>
    <lineage>
        <taxon>Bacteria</taxon>
        <taxon>Pseudomonadati</taxon>
        <taxon>Thermodesulfobacteriota</taxon>
        <taxon>Desulfuromonadia</taxon>
        <taxon>Desulfuromonadales</taxon>
        <taxon>Geothermobacteraceae</taxon>
        <taxon>Geothermobacter</taxon>
    </lineage>
</organism>
<dbReference type="AlphaFoldDB" id="A0A1X0Y121"/>